<feature type="domain" description="N-acetyltransferase" evidence="1">
    <location>
        <begin position="1"/>
        <end position="93"/>
    </location>
</feature>
<organism evidence="3 4">
    <name type="scientific">Sphingobacterium corticis</name>
    <dbReference type="NCBI Taxonomy" id="1812823"/>
    <lineage>
        <taxon>Bacteria</taxon>
        <taxon>Pseudomonadati</taxon>
        <taxon>Bacteroidota</taxon>
        <taxon>Sphingobacteriia</taxon>
        <taxon>Sphingobacteriales</taxon>
        <taxon>Sphingobacteriaceae</taxon>
        <taxon>Sphingobacterium</taxon>
    </lineage>
</organism>
<sequence length="93" mass="10569">MEFKRIDKEAKSTILALEDDIQIGEITYVKRDDQKIVIDHTEVESFARGRGIAKDLVGEVVSIAREKGWKVVPQCPFAAAEFEKNEEYKDVLA</sequence>
<dbReference type="Pfam" id="PF14542">
    <property type="entry name" value="Acetyltransf_CG"/>
    <property type="match status" value="1"/>
</dbReference>
<keyword evidence="4" id="KW-1185">Reference proteome</keyword>
<dbReference type="PROSITE" id="PS51729">
    <property type="entry name" value="GNAT_YJDJ"/>
    <property type="match status" value="1"/>
</dbReference>
<evidence type="ECO:0000259" key="2">
    <source>
        <dbReference type="PROSITE" id="PS51729"/>
    </source>
</evidence>
<evidence type="ECO:0000313" key="4">
    <source>
        <dbReference type="Proteomes" id="UP001597393"/>
    </source>
</evidence>
<dbReference type="PROSITE" id="PS51186">
    <property type="entry name" value="GNAT"/>
    <property type="match status" value="1"/>
</dbReference>
<dbReference type="SUPFAM" id="SSF55729">
    <property type="entry name" value="Acyl-CoA N-acyltransferases (Nat)"/>
    <property type="match status" value="1"/>
</dbReference>
<reference evidence="4" key="1">
    <citation type="journal article" date="2019" name="Int. J. Syst. Evol. Microbiol.">
        <title>The Global Catalogue of Microorganisms (GCM) 10K type strain sequencing project: providing services to taxonomists for standard genome sequencing and annotation.</title>
        <authorList>
            <consortium name="The Broad Institute Genomics Platform"/>
            <consortium name="The Broad Institute Genome Sequencing Center for Infectious Disease"/>
            <person name="Wu L."/>
            <person name="Ma J."/>
        </authorList>
    </citation>
    <scope>NUCLEOTIDE SEQUENCE [LARGE SCALE GENOMIC DNA]</scope>
    <source>
        <strain evidence="4">KCTC 42248</strain>
    </source>
</reference>
<dbReference type="EC" id="2.3.1.-" evidence="3"/>
<dbReference type="Proteomes" id="UP001597393">
    <property type="component" value="Unassembled WGS sequence"/>
</dbReference>
<feature type="domain" description="N-acetyltransferase" evidence="2">
    <location>
        <begin position="6"/>
        <end position="93"/>
    </location>
</feature>
<name>A0ABW5NM28_9SPHI</name>
<protein>
    <submittedName>
        <fullName evidence="3">GNAT family N-acetyltransferase</fullName>
        <ecNumber evidence="3">2.3.1.-</ecNumber>
    </submittedName>
</protein>
<dbReference type="Gene3D" id="3.40.630.30">
    <property type="match status" value="1"/>
</dbReference>
<dbReference type="RefSeq" id="WP_380869225.1">
    <property type="nucleotide sequence ID" value="NZ_JBHUMA010000006.1"/>
</dbReference>
<dbReference type="PANTHER" id="PTHR31435">
    <property type="entry name" value="PROTEIN NATD1"/>
    <property type="match status" value="1"/>
</dbReference>
<dbReference type="PANTHER" id="PTHR31435:SF10">
    <property type="entry name" value="BSR4717 PROTEIN"/>
    <property type="match status" value="1"/>
</dbReference>
<dbReference type="GO" id="GO:0016746">
    <property type="term" value="F:acyltransferase activity"/>
    <property type="evidence" value="ECO:0007669"/>
    <property type="project" value="UniProtKB-KW"/>
</dbReference>
<keyword evidence="3" id="KW-0808">Transferase</keyword>
<keyword evidence="3" id="KW-0012">Acyltransferase</keyword>
<dbReference type="InterPro" id="IPR016181">
    <property type="entry name" value="Acyl_CoA_acyltransferase"/>
</dbReference>
<dbReference type="CDD" id="cd04301">
    <property type="entry name" value="NAT_SF"/>
    <property type="match status" value="1"/>
</dbReference>
<comment type="caution">
    <text evidence="3">The sequence shown here is derived from an EMBL/GenBank/DDBJ whole genome shotgun (WGS) entry which is preliminary data.</text>
</comment>
<dbReference type="InterPro" id="IPR031165">
    <property type="entry name" value="GNAT_YJDJ"/>
</dbReference>
<dbReference type="InterPro" id="IPR000182">
    <property type="entry name" value="GNAT_dom"/>
</dbReference>
<evidence type="ECO:0000259" key="1">
    <source>
        <dbReference type="PROSITE" id="PS51186"/>
    </source>
</evidence>
<dbReference type="EMBL" id="JBHUMA010000006">
    <property type="protein sequence ID" value="MFD2599099.1"/>
    <property type="molecule type" value="Genomic_DNA"/>
</dbReference>
<dbReference type="InterPro" id="IPR045057">
    <property type="entry name" value="Gcn5-rel_NAT"/>
</dbReference>
<evidence type="ECO:0000313" key="3">
    <source>
        <dbReference type="EMBL" id="MFD2599099.1"/>
    </source>
</evidence>
<accession>A0ABW5NM28</accession>
<gene>
    <name evidence="3" type="ORF">ACFSQ3_09050</name>
</gene>
<proteinExistence type="predicted"/>